<accession>A0A9P8KAM8</accession>
<reference evidence="2" key="1">
    <citation type="journal article" date="2021" name="J Fungi (Basel)">
        <title>Virulence traits and population genomics of the black yeast Aureobasidium melanogenum.</title>
        <authorList>
            <person name="Cernosa A."/>
            <person name="Sun X."/>
            <person name="Gostincar C."/>
            <person name="Fang C."/>
            <person name="Gunde-Cimerman N."/>
            <person name="Song Z."/>
        </authorList>
    </citation>
    <scope>NUCLEOTIDE SEQUENCE</scope>
    <source>
        <strain evidence="2">EXF-8016</strain>
    </source>
</reference>
<proteinExistence type="predicted"/>
<feature type="compositionally biased region" description="Low complexity" evidence="1">
    <location>
        <begin position="306"/>
        <end position="315"/>
    </location>
</feature>
<dbReference type="Proteomes" id="UP000767238">
    <property type="component" value="Unassembled WGS sequence"/>
</dbReference>
<organism evidence="2 3">
    <name type="scientific">Aureobasidium melanogenum</name>
    <name type="common">Aureobasidium pullulans var. melanogenum</name>
    <dbReference type="NCBI Taxonomy" id="46634"/>
    <lineage>
        <taxon>Eukaryota</taxon>
        <taxon>Fungi</taxon>
        <taxon>Dikarya</taxon>
        <taxon>Ascomycota</taxon>
        <taxon>Pezizomycotina</taxon>
        <taxon>Dothideomycetes</taxon>
        <taxon>Dothideomycetidae</taxon>
        <taxon>Dothideales</taxon>
        <taxon>Saccotheciaceae</taxon>
        <taxon>Aureobasidium</taxon>
    </lineage>
</organism>
<feature type="non-terminal residue" evidence="2">
    <location>
        <position position="356"/>
    </location>
</feature>
<feature type="region of interest" description="Disordered" evidence="1">
    <location>
        <begin position="299"/>
        <end position="356"/>
    </location>
</feature>
<sequence length="356" mass="40993">MEKGFGKSFSSILQIISQWRAEFRDDLKHEYHRKPSLVYVFPEASESSFDIEVFRKEPDWFEQPMTRFKLYHTIPAVGCLYVNFRTLPETVLNRRKLDLWKNTLLDTFRSSLKNHIGLVDQAGILRKSKQPTINQFLYELKTPTNLYLSAGTEVMESPKERYVPQSSIDTRQMEKGLEAPELSMYNQIENVMKLAGDLYEVSTMLNEEISIALSQTSGSPACDQVNPNWRNEPNPVLETRKHGQINIDAAKRVISQLKVRLRNQKDKVHILAHLCKRWKGELEAEYPLMKRESVSQSGIHNLVIPSSESSRTKSSVTKEKTPTSPQGPAQYPKIRHTHSPDKRNVADDNEFSISPF</sequence>
<dbReference type="AlphaFoldDB" id="A0A9P8KAM8"/>
<name>A0A9P8KAM8_AURME</name>
<evidence type="ECO:0000256" key="1">
    <source>
        <dbReference type="SAM" id="MobiDB-lite"/>
    </source>
</evidence>
<dbReference type="OrthoDB" id="3913954at2759"/>
<reference evidence="2" key="2">
    <citation type="submission" date="2021-08" db="EMBL/GenBank/DDBJ databases">
        <authorList>
            <person name="Gostincar C."/>
            <person name="Sun X."/>
            <person name="Song Z."/>
            <person name="Gunde-Cimerman N."/>
        </authorList>
    </citation>
    <scope>NUCLEOTIDE SEQUENCE</scope>
    <source>
        <strain evidence="2">EXF-8016</strain>
    </source>
</reference>
<evidence type="ECO:0000313" key="2">
    <source>
        <dbReference type="EMBL" id="KAH0233467.1"/>
    </source>
</evidence>
<dbReference type="EMBL" id="JAHFYH010000004">
    <property type="protein sequence ID" value="KAH0233467.1"/>
    <property type="molecule type" value="Genomic_DNA"/>
</dbReference>
<comment type="caution">
    <text evidence="2">The sequence shown here is derived from an EMBL/GenBank/DDBJ whole genome shotgun (WGS) entry which is preliminary data.</text>
</comment>
<evidence type="ECO:0000313" key="3">
    <source>
        <dbReference type="Proteomes" id="UP000767238"/>
    </source>
</evidence>
<gene>
    <name evidence="2" type="ORF">KCV03_g984</name>
</gene>
<protein>
    <submittedName>
        <fullName evidence="2">Uncharacterized protein</fullName>
    </submittedName>
</protein>